<evidence type="ECO:0000313" key="2">
    <source>
        <dbReference type="EMBL" id="MFC5150018.1"/>
    </source>
</evidence>
<dbReference type="Proteomes" id="UP001596222">
    <property type="component" value="Unassembled WGS sequence"/>
</dbReference>
<keyword evidence="3" id="KW-1185">Reference proteome</keyword>
<accession>A0ABW0A8H6</accession>
<dbReference type="EMBL" id="JBHSKJ010000040">
    <property type="protein sequence ID" value="MFC5150018.1"/>
    <property type="molecule type" value="Genomic_DNA"/>
</dbReference>
<comment type="caution">
    <text evidence="2">The sequence shown here is derived from an EMBL/GenBank/DDBJ whole genome shotgun (WGS) entry which is preliminary data.</text>
</comment>
<gene>
    <name evidence="2" type="ORF">ACFPP6_35860</name>
</gene>
<dbReference type="RefSeq" id="WP_382051078.1">
    <property type="nucleotide sequence ID" value="NZ_JBHSKJ010000040.1"/>
</dbReference>
<dbReference type="InterPro" id="IPR009061">
    <property type="entry name" value="DNA-bd_dom_put_sf"/>
</dbReference>
<name>A0ABW0A8H6_9ACTN</name>
<protein>
    <submittedName>
        <fullName evidence="2">MerR family transcriptional regulator</fullName>
    </submittedName>
</protein>
<evidence type="ECO:0000259" key="1">
    <source>
        <dbReference type="Pfam" id="PF13411"/>
    </source>
</evidence>
<dbReference type="Gene3D" id="1.10.1660.10">
    <property type="match status" value="1"/>
</dbReference>
<proteinExistence type="predicted"/>
<sequence length="88" mass="10182">MSIEMGDAIMESRSLGQKSSEFLRKHRLLTSSEAAKLVFVTPGCIRQWVCRGYLRPVAKNRKTRAWLYAENDVLMAEKARRVRQSNPR</sequence>
<feature type="domain" description="HTH merR-type" evidence="1">
    <location>
        <begin position="30"/>
        <end position="84"/>
    </location>
</feature>
<dbReference type="InterPro" id="IPR000551">
    <property type="entry name" value="MerR-type_HTH_dom"/>
</dbReference>
<organism evidence="2 3">
    <name type="scientific">Streptomyces aureoversilis</name>
    <dbReference type="NCBI Taxonomy" id="67277"/>
    <lineage>
        <taxon>Bacteria</taxon>
        <taxon>Bacillati</taxon>
        <taxon>Actinomycetota</taxon>
        <taxon>Actinomycetes</taxon>
        <taxon>Kitasatosporales</taxon>
        <taxon>Streptomycetaceae</taxon>
        <taxon>Streptomyces</taxon>
    </lineage>
</organism>
<evidence type="ECO:0000313" key="3">
    <source>
        <dbReference type="Proteomes" id="UP001596222"/>
    </source>
</evidence>
<reference evidence="3" key="1">
    <citation type="journal article" date="2019" name="Int. J. Syst. Evol. Microbiol.">
        <title>The Global Catalogue of Microorganisms (GCM) 10K type strain sequencing project: providing services to taxonomists for standard genome sequencing and annotation.</title>
        <authorList>
            <consortium name="The Broad Institute Genomics Platform"/>
            <consortium name="The Broad Institute Genome Sequencing Center for Infectious Disease"/>
            <person name="Wu L."/>
            <person name="Ma J."/>
        </authorList>
    </citation>
    <scope>NUCLEOTIDE SEQUENCE [LARGE SCALE GENOMIC DNA]</scope>
    <source>
        <strain evidence="3">CGMCC 4.1641</strain>
    </source>
</reference>
<dbReference type="Pfam" id="PF13411">
    <property type="entry name" value="MerR_1"/>
    <property type="match status" value="1"/>
</dbReference>
<dbReference type="SUPFAM" id="SSF46955">
    <property type="entry name" value="Putative DNA-binding domain"/>
    <property type="match status" value="1"/>
</dbReference>